<accession>A0A0B2XJC0</accession>
<evidence type="ECO:0000313" key="3">
    <source>
        <dbReference type="Proteomes" id="UP000002498"/>
    </source>
</evidence>
<evidence type="ECO:0000313" key="2">
    <source>
        <dbReference type="EMBL" id="KHO11567.1"/>
    </source>
</evidence>
<gene>
    <name evidence="2" type="ORF">MAA_10809</name>
</gene>
<dbReference type="AlphaFoldDB" id="A0A0B2XJC0"/>
<dbReference type="KEGG" id="maj:MAA_10809"/>
<name>A0A0B2XJC0_METRA</name>
<evidence type="ECO:0000256" key="1">
    <source>
        <dbReference type="SAM" id="MobiDB-lite"/>
    </source>
</evidence>
<comment type="caution">
    <text evidence="2">The sequence shown here is derived from an EMBL/GenBank/DDBJ whole genome shotgun (WGS) entry which is preliminary data.</text>
</comment>
<reference evidence="2 3" key="1">
    <citation type="journal article" date="2011" name="PLoS Genet.">
        <title>Genome sequencing and comparative transcriptomics of the model entomopathogenic fungi Metarhizium anisopliae and M. acridum.</title>
        <authorList>
            <person name="Gao Q."/>
            <person name="Jin K."/>
            <person name="Ying S.H."/>
            <person name="Zhang Y."/>
            <person name="Xiao G."/>
            <person name="Shang Y."/>
            <person name="Duan Z."/>
            <person name="Hu X."/>
            <person name="Xie X.Q."/>
            <person name="Zhou G."/>
            <person name="Peng G."/>
            <person name="Luo Z."/>
            <person name="Huang W."/>
            <person name="Wang B."/>
            <person name="Fang W."/>
            <person name="Wang S."/>
            <person name="Zhong Y."/>
            <person name="Ma L.J."/>
            <person name="St Leger R.J."/>
            <person name="Zhao G.P."/>
            <person name="Pei Y."/>
            <person name="Feng M.G."/>
            <person name="Xia Y."/>
            <person name="Wang C."/>
        </authorList>
    </citation>
    <scope>NUCLEOTIDE SEQUENCE [LARGE SCALE GENOMIC DNA]</scope>
    <source>
        <strain evidence="3">ARSEF 23 / ATCC MYA-3075</strain>
    </source>
</reference>
<dbReference type="GeneID" id="23632258"/>
<dbReference type="RefSeq" id="XP_011411030.1">
    <property type="nucleotide sequence ID" value="XM_011412728.1"/>
</dbReference>
<dbReference type="EMBL" id="ADNJ02000002">
    <property type="protein sequence ID" value="KHO11567.1"/>
    <property type="molecule type" value="Genomic_DNA"/>
</dbReference>
<dbReference type="Proteomes" id="UP000002498">
    <property type="component" value="Unassembled WGS sequence"/>
</dbReference>
<keyword evidence="3" id="KW-1185">Reference proteome</keyword>
<feature type="region of interest" description="Disordered" evidence="1">
    <location>
        <begin position="1"/>
        <end position="41"/>
    </location>
</feature>
<proteinExistence type="predicted"/>
<protein>
    <submittedName>
        <fullName evidence="2">Dihydrofolate reductase</fullName>
    </submittedName>
</protein>
<organism evidence="2 3">
    <name type="scientific">Metarhizium robertsii (strain ARSEF 23 / ATCC MYA-3075)</name>
    <name type="common">Metarhizium anisopliae (strain ARSEF 23)</name>
    <dbReference type="NCBI Taxonomy" id="655844"/>
    <lineage>
        <taxon>Eukaryota</taxon>
        <taxon>Fungi</taxon>
        <taxon>Dikarya</taxon>
        <taxon>Ascomycota</taxon>
        <taxon>Pezizomycotina</taxon>
        <taxon>Sordariomycetes</taxon>
        <taxon>Hypocreomycetidae</taxon>
        <taxon>Hypocreales</taxon>
        <taxon>Clavicipitaceae</taxon>
        <taxon>Metarhizium</taxon>
    </lineage>
</organism>
<sequence length="144" mass="15634">MAVRSIGSAPSRLLKGASPGSTGQERPRPLKSGSSHNAKQPIALNSGAQTWLFQEPVLSEPWQVWLYVHTLYDAAKTPDWATEGHPQQRRHFRPLLALQGARAAAFLPPASAAASQPPTCPPWTQQPSRGLVRTPAQLNLVLFT</sequence>
<dbReference type="HOGENOM" id="CLU_1796928_0_0_1"/>
<reference evidence="2 3" key="2">
    <citation type="journal article" date="2014" name="Proc. Natl. Acad. Sci. U.S.A.">
        <title>Trajectory and genomic determinants of fungal-pathogen speciation and host adaptation.</title>
        <authorList>
            <person name="Hu X."/>
            <person name="Xiao G."/>
            <person name="Zheng P."/>
            <person name="Shang Y."/>
            <person name="Su Y."/>
            <person name="Zhang X."/>
            <person name="Liu X."/>
            <person name="Zhan S."/>
            <person name="St Leger R.J."/>
            <person name="Wang C."/>
        </authorList>
    </citation>
    <scope>GENOME REANNOTATION</scope>
    <source>
        <strain evidence="3">ARSEF 23 / ATCC MYA-3075</strain>
    </source>
</reference>